<evidence type="ECO:0000259" key="3">
    <source>
        <dbReference type="Pfam" id="PF00024"/>
    </source>
</evidence>
<proteinExistence type="predicted"/>
<gene>
    <name evidence="4" type="ORF">MNOR_LOCUS14542</name>
</gene>
<evidence type="ECO:0000313" key="4">
    <source>
        <dbReference type="EMBL" id="CAL4092206.1"/>
    </source>
</evidence>
<keyword evidence="2" id="KW-0732">Signal</keyword>
<protein>
    <recommendedName>
        <fullName evidence="3">Apple domain-containing protein</fullName>
    </recommendedName>
</protein>
<keyword evidence="5" id="KW-1185">Reference proteome</keyword>
<feature type="region of interest" description="Disordered" evidence="1">
    <location>
        <begin position="214"/>
        <end position="235"/>
    </location>
</feature>
<feature type="chain" id="PRO_5043763527" description="Apple domain-containing protein" evidence="2">
    <location>
        <begin position="22"/>
        <end position="235"/>
    </location>
</feature>
<reference evidence="4 5" key="1">
    <citation type="submission" date="2024-05" db="EMBL/GenBank/DDBJ databases">
        <authorList>
            <person name="Wallberg A."/>
        </authorList>
    </citation>
    <scope>NUCLEOTIDE SEQUENCE [LARGE SCALE GENOMIC DNA]</scope>
</reference>
<evidence type="ECO:0000256" key="1">
    <source>
        <dbReference type="SAM" id="MobiDB-lite"/>
    </source>
</evidence>
<feature type="signal peptide" evidence="2">
    <location>
        <begin position="1"/>
        <end position="21"/>
    </location>
</feature>
<evidence type="ECO:0000256" key="2">
    <source>
        <dbReference type="SAM" id="SignalP"/>
    </source>
</evidence>
<dbReference type="Proteomes" id="UP001497623">
    <property type="component" value="Unassembled WGS sequence"/>
</dbReference>
<sequence length="235" mass="26833">MRMRDMIQVLLRAAIVLGSLAENEAILPGPPLDLTHNVPNTTKQDKNWTVIRNACIKDNNHKQFDRVLTLDVCIENCDNEDGINCQSIEYHSSNQLCALSVSRSNSENYTEPCYKDGWGYMERLLDDDQIWCDIRTACSSHTGKHSIPPFKVTDINACKANCVTYRSIKCQSIEYHEAGRDCFISETRFNSDNYTEPCYLDGWQYTERRLDEECPSSTNEAERTSATTDVSTNVY</sequence>
<organism evidence="4 5">
    <name type="scientific">Meganyctiphanes norvegica</name>
    <name type="common">Northern krill</name>
    <name type="synonym">Thysanopoda norvegica</name>
    <dbReference type="NCBI Taxonomy" id="48144"/>
    <lineage>
        <taxon>Eukaryota</taxon>
        <taxon>Metazoa</taxon>
        <taxon>Ecdysozoa</taxon>
        <taxon>Arthropoda</taxon>
        <taxon>Crustacea</taxon>
        <taxon>Multicrustacea</taxon>
        <taxon>Malacostraca</taxon>
        <taxon>Eumalacostraca</taxon>
        <taxon>Eucarida</taxon>
        <taxon>Euphausiacea</taxon>
        <taxon>Euphausiidae</taxon>
        <taxon>Meganyctiphanes</taxon>
    </lineage>
</organism>
<feature type="compositionally biased region" description="Polar residues" evidence="1">
    <location>
        <begin position="215"/>
        <end position="235"/>
    </location>
</feature>
<comment type="caution">
    <text evidence="4">The sequence shown here is derived from an EMBL/GenBank/DDBJ whole genome shotgun (WGS) entry which is preliminary data.</text>
</comment>
<dbReference type="SUPFAM" id="SSF57414">
    <property type="entry name" value="Hairpin loop containing domain-like"/>
    <property type="match status" value="1"/>
</dbReference>
<dbReference type="EMBL" id="CAXKWB010008743">
    <property type="protein sequence ID" value="CAL4092206.1"/>
    <property type="molecule type" value="Genomic_DNA"/>
</dbReference>
<evidence type="ECO:0000313" key="5">
    <source>
        <dbReference type="Proteomes" id="UP001497623"/>
    </source>
</evidence>
<dbReference type="AlphaFoldDB" id="A0AAV2QMM5"/>
<feature type="domain" description="Apple" evidence="3">
    <location>
        <begin position="50"/>
        <end position="111"/>
    </location>
</feature>
<dbReference type="Pfam" id="PF00024">
    <property type="entry name" value="PAN_1"/>
    <property type="match status" value="1"/>
</dbReference>
<feature type="non-terminal residue" evidence="4">
    <location>
        <position position="235"/>
    </location>
</feature>
<accession>A0AAV2QMM5</accession>
<name>A0AAV2QMM5_MEGNR</name>
<dbReference type="Gene3D" id="3.50.4.10">
    <property type="entry name" value="Hepatocyte Growth Factor"/>
    <property type="match status" value="2"/>
</dbReference>
<dbReference type="InterPro" id="IPR003609">
    <property type="entry name" value="Pan_app"/>
</dbReference>